<sequence length="81" mass="9212">MKEQCTYFGASFSPMNQHFLLHCKGPGVPMVSLHSTDNPAKYFILESNSMLKEAILKKMIVKSEIKMLHIDDYGKVLCMLC</sequence>
<evidence type="ECO:0000313" key="2">
    <source>
        <dbReference type="Proteomes" id="UP000550707"/>
    </source>
</evidence>
<comment type="caution">
    <text evidence="1">The sequence shown here is derived from an EMBL/GenBank/DDBJ whole genome shotgun (WGS) entry which is preliminary data.</text>
</comment>
<dbReference type="SUPFAM" id="SSF82171">
    <property type="entry name" value="DPP6 N-terminal domain-like"/>
    <property type="match status" value="1"/>
</dbReference>
<evidence type="ECO:0000313" key="1">
    <source>
        <dbReference type="EMBL" id="KAF6450047.1"/>
    </source>
</evidence>
<dbReference type="EMBL" id="JACASF010000011">
    <property type="protein sequence ID" value="KAF6450047.1"/>
    <property type="molecule type" value="Genomic_DNA"/>
</dbReference>
<reference evidence="1 2" key="1">
    <citation type="journal article" date="2020" name="Nature">
        <title>Six reference-quality genomes reveal evolution of bat adaptations.</title>
        <authorList>
            <person name="Jebb D."/>
            <person name="Huang Z."/>
            <person name="Pippel M."/>
            <person name="Hughes G.M."/>
            <person name="Lavrichenko K."/>
            <person name="Devanna P."/>
            <person name="Winkler S."/>
            <person name="Jermiin L.S."/>
            <person name="Skirmuntt E.C."/>
            <person name="Katzourakis A."/>
            <person name="Burkitt-Gray L."/>
            <person name="Ray D.A."/>
            <person name="Sullivan K.A.M."/>
            <person name="Roscito J.G."/>
            <person name="Kirilenko B.M."/>
            <person name="Davalos L.M."/>
            <person name="Corthals A.P."/>
            <person name="Power M.L."/>
            <person name="Jones G."/>
            <person name="Ransome R.D."/>
            <person name="Dechmann D.K.N."/>
            <person name="Locatelli A.G."/>
            <person name="Puechmaille S.J."/>
            <person name="Fedrigo O."/>
            <person name="Jarvis E.D."/>
            <person name="Hiller M."/>
            <person name="Vernes S.C."/>
            <person name="Myers E.W."/>
            <person name="Teeling E.C."/>
        </authorList>
    </citation>
    <scope>NUCLEOTIDE SEQUENCE [LARGE SCALE GENOMIC DNA]</scope>
    <source>
        <strain evidence="1">MMolMol1</strain>
        <tissue evidence="1">Muscle</tissue>
    </source>
</reference>
<gene>
    <name evidence="1" type="ORF">HJG59_004105</name>
</gene>
<accession>A0A7J8FQK4</accession>
<organism evidence="1 2">
    <name type="scientific">Molossus molossus</name>
    <name type="common">Pallas' mastiff bat</name>
    <name type="synonym">Vespertilio molossus</name>
    <dbReference type="NCBI Taxonomy" id="27622"/>
    <lineage>
        <taxon>Eukaryota</taxon>
        <taxon>Metazoa</taxon>
        <taxon>Chordata</taxon>
        <taxon>Craniata</taxon>
        <taxon>Vertebrata</taxon>
        <taxon>Euteleostomi</taxon>
        <taxon>Mammalia</taxon>
        <taxon>Eutheria</taxon>
        <taxon>Laurasiatheria</taxon>
        <taxon>Chiroptera</taxon>
        <taxon>Yangochiroptera</taxon>
        <taxon>Molossidae</taxon>
        <taxon>Molossus</taxon>
    </lineage>
</organism>
<dbReference type="AlphaFoldDB" id="A0A7J8FQK4"/>
<dbReference type="Proteomes" id="UP000550707">
    <property type="component" value="Unassembled WGS sequence"/>
</dbReference>
<dbReference type="Gene3D" id="2.140.10.30">
    <property type="entry name" value="Dipeptidylpeptidase IV, N-terminal domain"/>
    <property type="match status" value="1"/>
</dbReference>
<protein>
    <submittedName>
        <fullName evidence="1">Dipeptidyl peptidase like 10</fullName>
    </submittedName>
</protein>
<name>A0A7J8FQK4_MOLMO</name>
<proteinExistence type="predicted"/>
<keyword evidence="2" id="KW-1185">Reference proteome</keyword>